<dbReference type="VEuPathDB" id="FungiDB:PMAA_032740"/>
<dbReference type="EMBL" id="DS995899">
    <property type="protein sequence ID" value="EEA28466.1"/>
    <property type="molecule type" value="Genomic_DNA"/>
</dbReference>
<organism evidence="2 3">
    <name type="scientific">Talaromyces marneffei (strain ATCC 18224 / CBS 334.59 / QM 7333)</name>
    <name type="common">Penicillium marneffei</name>
    <dbReference type="NCBI Taxonomy" id="441960"/>
    <lineage>
        <taxon>Eukaryota</taxon>
        <taxon>Fungi</taxon>
        <taxon>Dikarya</taxon>
        <taxon>Ascomycota</taxon>
        <taxon>Pezizomycotina</taxon>
        <taxon>Eurotiomycetes</taxon>
        <taxon>Eurotiomycetidae</taxon>
        <taxon>Eurotiales</taxon>
        <taxon>Trichocomaceae</taxon>
        <taxon>Talaromyces</taxon>
        <taxon>Talaromyces sect. Talaromyces</taxon>
    </lineage>
</organism>
<proteinExistence type="predicted"/>
<reference evidence="3" key="1">
    <citation type="journal article" date="2015" name="Genome Announc.">
        <title>Genome sequence of the AIDS-associated pathogen Penicillium marneffei (ATCC18224) and its near taxonomic relative Talaromyces stipitatus (ATCC10500).</title>
        <authorList>
            <person name="Nierman W.C."/>
            <person name="Fedorova-Abrams N.D."/>
            <person name="Andrianopoulos A."/>
        </authorList>
    </citation>
    <scope>NUCLEOTIDE SEQUENCE [LARGE SCALE GENOMIC DNA]</scope>
    <source>
        <strain evidence="3">ATCC 18224 / CBS 334.59 / QM 7333</strain>
    </source>
</reference>
<dbReference type="Proteomes" id="UP000001294">
    <property type="component" value="Unassembled WGS sequence"/>
</dbReference>
<sequence>MVTSQTQSSTLNDTTFHFFPRLPTEIRLEIWRASLPSRIIPIDSRRPCPGPSDDRISIWQRPPSIAHVCQEARGVAFGHGHLRWAENATGPVNRWAKTWIDPSRDLIFIDTVTDLPKAIPKDILDDHLLADAKQAKAVVISWDYINFQHIEHTAHLMDYLHSPFLYIAHKCIVHLSQQEAIDSGLFGCNAEETAVLVDYKDKDRLLAFLGVCELTNEGLFVLKELINSLDDPSESQVGIFEYAQKDFVRAWLRLQRHGIPTFAQAKDNPAYEGLYDEFRYLNHDHSLVKIAKDSVPKHRPVFIFELCQNAQHLLIMKHLPDKKNFNSVCNELFLKQIYTADQLREHLSLNLLQ</sequence>
<accession>B6Q5L3</accession>
<name>B6Q5L3_TALMQ</name>
<dbReference type="STRING" id="441960.B6Q5L3"/>
<dbReference type="PANTHER" id="PTHR35910:SF6">
    <property type="entry name" value="2EXR DOMAIN-CONTAINING PROTEIN"/>
    <property type="match status" value="1"/>
</dbReference>
<evidence type="ECO:0000313" key="3">
    <source>
        <dbReference type="Proteomes" id="UP000001294"/>
    </source>
</evidence>
<dbReference type="Pfam" id="PF20150">
    <property type="entry name" value="2EXR"/>
    <property type="match status" value="1"/>
</dbReference>
<dbReference type="PhylomeDB" id="B6Q5L3"/>
<gene>
    <name evidence="2" type="ORF">PMAA_032740</name>
</gene>
<evidence type="ECO:0000313" key="2">
    <source>
        <dbReference type="EMBL" id="EEA28466.1"/>
    </source>
</evidence>
<dbReference type="HOGENOM" id="CLU_058063_0_0_1"/>
<feature type="domain" description="2EXR" evidence="1">
    <location>
        <begin position="16"/>
        <end position="107"/>
    </location>
</feature>
<dbReference type="InterPro" id="IPR045518">
    <property type="entry name" value="2EXR"/>
</dbReference>
<keyword evidence="3" id="KW-1185">Reference proteome</keyword>
<dbReference type="PANTHER" id="PTHR35910">
    <property type="entry name" value="2EXR DOMAIN-CONTAINING PROTEIN"/>
    <property type="match status" value="1"/>
</dbReference>
<evidence type="ECO:0000259" key="1">
    <source>
        <dbReference type="Pfam" id="PF20150"/>
    </source>
</evidence>
<protein>
    <recommendedName>
        <fullName evidence="1">2EXR domain-containing protein</fullName>
    </recommendedName>
</protein>
<dbReference type="AlphaFoldDB" id="B6Q5L3"/>